<evidence type="ECO:0000313" key="2">
    <source>
        <dbReference type="EMBL" id="BDG74075.1"/>
    </source>
</evidence>
<proteinExistence type="predicted"/>
<dbReference type="EMBL" id="AP025637">
    <property type="protein sequence ID" value="BDG74075.1"/>
    <property type="molecule type" value="Genomic_DNA"/>
</dbReference>
<keyword evidence="3" id="KW-1185">Reference proteome</keyword>
<feature type="compositionally biased region" description="Polar residues" evidence="1">
    <location>
        <begin position="109"/>
        <end position="118"/>
    </location>
</feature>
<protein>
    <submittedName>
        <fullName evidence="2">Uncharacterized protein</fullName>
    </submittedName>
</protein>
<evidence type="ECO:0000256" key="1">
    <source>
        <dbReference type="SAM" id="MobiDB-lite"/>
    </source>
</evidence>
<reference evidence="2 3" key="1">
    <citation type="journal article" date="2016" name="Microbes Environ.">
        <title>Phylogenetically diverse aerobic anoxygenic phototrophic bacteria isolated from epilithic biofilms in Tama river, Japan.</title>
        <authorList>
            <person name="Hirose S."/>
            <person name="Matsuura K."/>
            <person name="Haruta S."/>
        </authorList>
    </citation>
    <scope>NUCLEOTIDE SEQUENCE [LARGE SCALE GENOMIC DNA]</scope>
    <source>
        <strain evidence="2 3">S08</strain>
    </source>
</reference>
<feature type="compositionally biased region" description="Low complexity" evidence="1">
    <location>
        <begin position="13"/>
        <end position="24"/>
    </location>
</feature>
<feature type="region of interest" description="Disordered" evidence="1">
    <location>
        <begin position="83"/>
        <end position="118"/>
    </location>
</feature>
<organism evidence="2 3">
    <name type="scientific">Roseomonas fluvialis</name>
    <dbReference type="NCBI Taxonomy" id="1750527"/>
    <lineage>
        <taxon>Bacteria</taxon>
        <taxon>Pseudomonadati</taxon>
        <taxon>Pseudomonadota</taxon>
        <taxon>Alphaproteobacteria</taxon>
        <taxon>Acetobacterales</taxon>
        <taxon>Roseomonadaceae</taxon>
        <taxon>Roseomonas</taxon>
    </lineage>
</organism>
<accession>A0ABN6P963</accession>
<dbReference type="Proteomes" id="UP000831327">
    <property type="component" value="Chromosome"/>
</dbReference>
<feature type="region of interest" description="Disordered" evidence="1">
    <location>
        <begin position="13"/>
        <end position="38"/>
    </location>
</feature>
<evidence type="ECO:0000313" key="3">
    <source>
        <dbReference type="Proteomes" id="UP000831327"/>
    </source>
</evidence>
<name>A0ABN6P963_9PROT</name>
<sequence length="118" mass="12690">MIAAKEVRAVASRSRRGVAASARRAGTEAPRVGAAPSQITAFEAPEAMRHADDYDEPSGTPLRARVDAFALAGGVLPRMRRHSLSPLNDSQVPEKPRRPFPVAWETESVENPTTIFAG</sequence>
<gene>
    <name evidence="2" type="ORF">Rmf_40040</name>
</gene>